<reference evidence="5 6" key="1">
    <citation type="submission" date="2016-05" db="EMBL/GenBank/DDBJ databases">
        <title>Draft genome sequence of Pediococcus parvulus 2.6, a probiotic beta-glucan producer strain.</title>
        <authorList>
            <person name="Mohedano M.L."/>
            <person name="Perez-Ramos A."/>
            <person name="Duenas M.T."/>
            <person name="Lamontanara A."/>
            <person name="Orru L."/>
            <person name="Spano G."/>
            <person name="Capozzi V."/>
            <person name="Lopez P."/>
        </authorList>
    </citation>
    <scope>NUCLEOTIDE SEQUENCE [LARGE SCALE GENOMIC DNA]</scope>
    <source>
        <strain evidence="5 6">2.6</strain>
    </source>
</reference>
<organism evidence="4 7">
    <name type="scientific">Pediococcus parvulus</name>
    <dbReference type="NCBI Taxonomy" id="54062"/>
    <lineage>
        <taxon>Bacteria</taxon>
        <taxon>Bacillati</taxon>
        <taxon>Bacillota</taxon>
        <taxon>Bacilli</taxon>
        <taxon>Lactobacillales</taxon>
        <taxon>Lactobacillaceae</taxon>
        <taxon>Pediococcus</taxon>
    </lineage>
</organism>
<protein>
    <submittedName>
        <fullName evidence="4">WxL domain-containing protein</fullName>
    </submittedName>
</protein>
<dbReference type="EMBL" id="LXND01000053">
    <property type="protein sequence ID" value="OAD63854.1"/>
    <property type="molecule type" value="Genomic_DNA"/>
</dbReference>
<dbReference type="InterPro" id="IPR027994">
    <property type="entry name" value="WxL_dom"/>
</dbReference>
<accession>A0AAP5TB16</accession>
<evidence type="ECO:0000313" key="7">
    <source>
        <dbReference type="Proteomes" id="UP001275867"/>
    </source>
</evidence>
<feature type="chain" id="PRO_5042947974" evidence="2">
    <location>
        <begin position="28"/>
        <end position="239"/>
    </location>
</feature>
<feature type="signal peptide" evidence="2">
    <location>
        <begin position="1"/>
        <end position="27"/>
    </location>
</feature>
<evidence type="ECO:0000259" key="3">
    <source>
        <dbReference type="Pfam" id="PF13731"/>
    </source>
</evidence>
<feature type="compositionally biased region" description="Polar residues" evidence="1">
    <location>
        <begin position="35"/>
        <end position="47"/>
    </location>
</feature>
<gene>
    <name evidence="5" type="ORF">A7K95_07610</name>
    <name evidence="4" type="ORF">GA842_06120</name>
</gene>
<sequence length="239" mass="24626">MKKTTLISLISMSGLVLGAIAPVTAMAAENRTEDTTASVTFKENTTHPVDPVDPTDPDEPGDGSGTGEVGPLSIDYVSNFNFGIHNVPTEDAVYTAEDDEGASKTFPNYVQVSDQRAGDPKGWSLTVSQKGNFKDSKANTLTGAQILLGSAIVKTTTNSYPSSNHTVTSSTNGAALQPGGATVNVMAAKAGGGSGTWVDVFGQANNSTVKLEVPAAAHPNADSYSTTLTWSLADTPVNS</sequence>
<dbReference type="GeneID" id="93382463"/>
<proteinExistence type="predicted"/>
<dbReference type="Pfam" id="PF13731">
    <property type="entry name" value="WxL"/>
    <property type="match status" value="1"/>
</dbReference>
<feature type="region of interest" description="Disordered" evidence="1">
    <location>
        <begin position="31"/>
        <end position="70"/>
    </location>
</feature>
<keyword evidence="6" id="KW-1185">Reference proteome</keyword>
<dbReference type="AlphaFoldDB" id="A0AAP5TB16"/>
<comment type="caution">
    <text evidence="4">The sequence shown here is derived from an EMBL/GenBank/DDBJ whole genome shotgun (WGS) entry which is preliminary data.</text>
</comment>
<keyword evidence="2" id="KW-0732">Signal</keyword>
<evidence type="ECO:0000256" key="2">
    <source>
        <dbReference type="SAM" id="SignalP"/>
    </source>
</evidence>
<evidence type="ECO:0000256" key="1">
    <source>
        <dbReference type="SAM" id="MobiDB-lite"/>
    </source>
</evidence>
<reference evidence="4" key="2">
    <citation type="submission" date="2019-10" db="EMBL/GenBank/DDBJ databases">
        <title>Malate fermentation in French cider.</title>
        <authorList>
            <person name="Cousin F.J."/>
            <person name="Medina Fernandez S."/>
            <person name="Misery B."/>
            <person name="Laplace J.-M."/>
            <person name="Cretenet M."/>
        </authorList>
    </citation>
    <scope>NUCLEOTIDE SEQUENCE</scope>
    <source>
        <strain evidence="4">UCMA15901</strain>
    </source>
</reference>
<evidence type="ECO:0000313" key="4">
    <source>
        <dbReference type="EMBL" id="MDV7694455.1"/>
    </source>
</evidence>
<feature type="domain" description="WxL" evidence="3">
    <location>
        <begin position="29"/>
        <end position="236"/>
    </location>
</feature>
<dbReference type="EMBL" id="WERX01000017">
    <property type="protein sequence ID" value="MDV7694455.1"/>
    <property type="molecule type" value="Genomic_DNA"/>
</dbReference>
<evidence type="ECO:0000313" key="5">
    <source>
        <dbReference type="EMBL" id="OAD63854.1"/>
    </source>
</evidence>
<name>A0AAP5TB16_9LACO</name>
<evidence type="ECO:0000313" key="6">
    <source>
        <dbReference type="Proteomes" id="UP000077280"/>
    </source>
</evidence>
<dbReference type="Proteomes" id="UP000077280">
    <property type="component" value="Unassembled WGS sequence"/>
</dbReference>
<dbReference type="RefSeq" id="WP_068806856.1">
    <property type="nucleotide sequence ID" value="NZ_LXND01000053.1"/>
</dbReference>
<dbReference type="Proteomes" id="UP001275867">
    <property type="component" value="Unassembled WGS sequence"/>
</dbReference>